<evidence type="ECO:0000256" key="8">
    <source>
        <dbReference type="ARBA" id="ARBA00023235"/>
    </source>
</evidence>
<keyword evidence="1" id="KW-0547">Nucleotide-binding</keyword>
<dbReference type="GO" id="GO:0004386">
    <property type="term" value="F:helicase activity"/>
    <property type="evidence" value="ECO:0007669"/>
    <property type="project" value="UniProtKB-KW"/>
</dbReference>
<dbReference type="Pfam" id="PF19306">
    <property type="entry name" value="WHD_Lhr"/>
    <property type="match status" value="1"/>
</dbReference>
<dbReference type="Pfam" id="PF23234">
    <property type="entry name" value="WHD_4th_Lhr"/>
    <property type="match status" value="1"/>
</dbReference>
<evidence type="ECO:0000313" key="12">
    <source>
        <dbReference type="Proteomes" id="UP001596111"/>
    </source>
</evidence>
<dbReference type="InterPro" id="IPR011545">
    <property type="entry name" value="DEAD/DEAH_box_helicase_dom"/>
</dbReference>
<dbReference type="Pfam" id="PF08494">
    <property type="entry name" value="DEAD_assoc"/>
    <property type="match status" value="1"/>
</dbReference>
<dbReference type="CDD" id="cd18796">
    <property type="entry name" value="SF2_C_LHR"/>
    <property type="match status" value="1"/>
</dbReference>
<evidence type="ECO:0000256" key="7">
    <source>
        <dbReference type="ARBA" id="ARBA00023204"/>
    </source>
</evidence>
<dbReference type="InterPro" id="IPR055368">
    <property type="entry name" value="WH3_Lhr"/>
</dbReference>
<keyword evidence="12" id="KW-1185">Reference proteome</keyword>
<keyword evidence="4 11" id="KW-0347">Helicase</keyword>
<name>A0ABW0SYB8_9GAMM</name>
<dbReference type="InterPro" id="IPR055367">
    <property type="entry name" value="WH4_Lhr"/>
</dbReference>
<dbReference type="Pfam" id="PF00271">
    <property type="entry name" value="Helicase_C"/>
    <property type="match status" value="1"/>
</dbReference>
<organism evidence="11 12">
    <name type="scientific">Rhodanobacter terrae</name>
    <dbReference type="NCBI Taxonomy" id="418647"/>
    <lineage>
        <taxon>Bacteria</taxon>
        <taxon>Pseudomonadati</taxon>
        <taxon>Pseudomonadota</taxon>
        <taxon>Gammaproteobacteria</taxon>
        <taxon>Lysobacterales</taxon>
        <taxon>Rhodanobacteraceae</taxon>
        <taxon>Rhodanobacter</taxon>
    </lineage>
</organism>
<keyword evidence="7" id="KW-0234">DNA repair</keyword>
<protein>
    <submittedName>
        <fullName evidence="11">DEAD/DEAH box helicase</fullName>
        <ecNumber evidence="11">3.6.4.-</ecNumber>
    </submittedName>
</protein>
<dbReference type="EMBL" id="JBHSNG010000008">
    <property type="protein sequence ID" value="MFC5581369.1"/>
    <property type="molecule type" value="Genomic_DNA"/>
</dbReference>
<dbReference type="Pfam" id="PF23235">
    <property type="entry name" value="WHD_3rd_Lhr"/>
    <property type="match status" value="1"/>
</dbReference>
<evidence type="ECO:0000256" key="5">
    <source>
        <dbReference type="ARBA" id="ARBA00022840"/>
    </source>
</evidence>
<gene>
    <name evidence="11" type="ORF">ACFPPB_09635</name>
</gene>
<evidence type="ECO:0000256" key="1">
    <source>
        <dbReference type="ARBA" id="ARBA00022741"/>
    </source>
</evidence>
<dbReference type="PROSITE" id="PS51192">
    <property type="entry name" value="HELICASE_ATP_BIND_1"/>
    <property type="match status" value="1"/>
</dbReference>
<dbReference type="RefSeq" id="WP_377326549.1">
    <property type="nucleotide sequence ID" value="NZ_JBHSNG010000008.1"/>
</dbReference>
<dbReference type="PROSITE" id="PS51194">
    <property type="entry name" value="HELICASE_CTER"/>
    <property type="match status" value="1"/>
</dbReference>
<evidence type="ECO:0000256" key="6">
    <source>
        <dbReference type="ARBA" id="ARBA00023125"/>
    </source>
</evidence>
<evidence type="ECO:0000256" key="3">
    <source>
        <dbReference type="ARBA" id="ARBA00022801"/>
    </source>
</evidence>
<dbReference type="InterPro" id="IPR014001">
    <property type="entry name" value="Helicase_ATP-bd"/>
</dbReference>
<comment type="caution">
    <text evidence="11">The sequence shown here is derived from an EMBL/GenBank/DDBJ whole genome shotgun (WGS) entry which is preliminary data.</text>
</comment>
<evidence type="ECO:0000259" key="10">
    <source>
        <dbReference type="PROSITE" id="PS51194"/>
    </source>
</evidence>
<evidence type="ECO:0000259" key="9">
    <source>
        <dbReference type="PROSITE" id="PS51192"/>
    </source>
</evidence>
<dbReference type="SUPFAM" id="SSF52540">
    <property type="entry name" value="P-loop containing nucleoside triphosphate hydrolases"/>
    <property type="match status" value="1"/>
</dbReference>
<dbReference type="Gene3D" id="3.40.50.300">
    <property type="entry name" value="P-loop containing nucleotide triphosphate hydrolases"/>
    <property type="match status" value="2"/>
</dbReference>
<dbReference type="GO" id="GO:0016787">
    <property type="term" value="F:hydrolase activity"/>
    <property type="evidence" value="ECO:0007669"/>
    <property type="project" value="UniProtKB-KW"/>
</dbReference>
<keyword evidence="5" id="KW-0067">ATP-binding</keyword>
<keyword evidence="3 11" id="KW-0378">Hydrolase</keyword>
<dbReference type="PANTHER" id="PTHR47962:SF5">
    <property type="entry name" value="ATP-DEPENDENT HELICASE LHR-RELATED"/>
    <property type="match status" value="1"/>
</dbReference>
<accession>A0ABW0SYB8</accession>
<feature type="domain" description="Helicase C-terminal" evidence="10">
    <location>
        <begin position="279"/>
        <end position="426"/>
    </location>
</feature>
<dbReference type="InterPro" id="IPR013701">
    <property type="entry name" value="Lhr-like_DEAD/DEAH_assoc"/>
</dbReference>
<dbReference type="InterPro" id="IPR027417">
    <property type="entry name" value="P-loop_NTPase"/>
</dbReference>
<dbReference type="InterPro" id="IPR001650">
    <property type="entry name" value="Helicase_C-like"/>
</dbReference>
<dbReference type="PANTHER" id="PTHR47962">
    <property type="entry name" value="ATP-DEPENDENT HELICASE LHR-RELATED-RELATED"/>
    <property type="match status" value="1"/>
</dbReference>
<feature type="domain" description="Helicase ATP-binding" evidence="9">
    <location>
        <begin position="34"/>
        <end position="230"/>
    </location>
</feature>
<dbReference type="InterPro" id="IPR052511">
    <property type="entry name" value="ATP-dep_Helicase"/>
</dbReference>
<sequence length="1490" mass="161565">MRLDPSPLDDFHPAVAAWFRHAFPAPTTAQAAAWPSIHAGNHTLVAAPTGSGKTLTAFLAAIDALVREGVAHGGVLADATTVVYVSPLKALSNDIHINLEAPLEGIRAELEKLGLPDVAIRTAVRTGDTPQVERNLLRKQPPHILVTTPESLYVLLGSDSGRAMLAGTRTVIVDEIHAIAGSKRGSHLALSLERLESLCQRRLLRIGLSATQKPIDMVADFLVGGPAPSPLWGEEANARSDVTIINTGHTRPRDLAIEVPPVPLEAVMSNGSWELVYNRLAQLVQAHRTTLVFVNTRRMAERAARHLSERLGKEAVAAHHGSLAKEQRLDAEQRLKRGELSVLVATASLELGIDIGEVDLVCQLGSPRSIAAFLQRAGRSGHSIDGTPKARLFPATRDDLIECTALLDCVRRGELDALIMPPQPLDVLAQQIVAEVACREWDEDALYALVRGAYPYRELARASFDAVVRMLAEGFTTRRGARAAYIHRDAVNRQLRARRGARLTALTSGGTIPDTADYKVVLEPQAIIVGTVNEDFAVESMAGDIFQLGNTSYRIQRVERDRLRVEDARGAPPSIPFWLGEAPGRSNELSFGVSRLRDEISAQLDAGGIPSAMAWLHDAIGLDLAAAQQLVDYLARAKAALGVLPSQHTLVLERFFDESGGTQLVIHTPWGSRINRAWGLALRKRFCRQFNFELQAAATEDAIVLSLSTSHSFPLEEVAHYLHSNTAEHVLIQALLDAPLFPARWRWNAVTALALPRFTGGKKTPPPLQRMKSEDLLAAVFPDQVACLENIVGEREVPDHPLVNQTMHDCLREAMDVDGLLRILRKLEGGEIAIVARDLTAPSPLAAEVLNAAPYAFLDDAPLEERRTQAVQTRRWNEADSADDLGRLDPDAIAAVREEAWPQVRDADEMHEALTLLGFVTAAEVDANTGWNERLQALATAKRATLLAIDPVGAASAAMPLTTAAQSIAAEAAPTGKSSVWTSAEKLPLWQALHPAASMHPPIAAPVEYALQTWTREDALLELVRHRLGGLGPVTVAALAQSMSVGRGEIEAALTRLQSEGYVMQGRFTADAVDTEWCERHLLARIHRYTIGRLRREIEPVSRRALMRFLFDWQHVSAATRLSGPDALVATLAQLEGYEAAAGAWESEVLPARIDDYSISWLDELCRAGRIGWSRLRAGSGGGGGPLRGTPIVLLPRRDMAVWTSVSAGDDAQEILLSSRAQAVADALREQGALFFDELLDATRLLRTELEDALGELVAAGRVSSDSFAGLRALLLPAAKRDGGRHRRLRRHQLGGIEDAGRWALARIATKGAVVPATKGGSPVDPETIEHIARTLLRRYGVVFWKLLEREAPWLPSWRELLRVYHRLEARGEIRGGRFVEGLVGEQFALPEAIAPLRAVRQRADDGELVCLSGCDPLNLVGTVLVGDKVPALAGSRVLYRDGAAIAALIGGKVTPLIDLSAADAQLARHALLRYPPSLPEAAAAAGGGR</sequence>
<keyword evidence="8" id="KW-0413">Isomerase</keyword>
<evidence type="ECO:0000313" key="11">
    <source>
        <dbReference type="EMBL" id="MFC5581369.1"/>
    </source>
</evidence>
<dbReference type="InterPro" id="IPR045628">
    <property type="entry name" value="Lhr_WH_dom"/>
</dbReference>
<reference evidence="12" key="1">
    <citation type="journal article" date="2019" name="Int. J. Syst. Evol. Microbiol.">
        <title>The Global Catalogue of Microorganisms (GCM) 10K type strain sequencing project: providing services to taxonomists for standard genome sequencing and annotation.</title>
        <authorList>
            <consortium name="The Broad Institute Genomics Platform"/>
            <consortium name="The Broad Institute Genome Sequencing Center for Infectious Disease"/>
            <person name="Wu L."/>
            <person name="Ma J."/>
        </authorList>
    </citation>
    <scope>NUCLEOTIDE SEQUENCE [LARGE SCALE GENOMIC DNA]</scope>
    <source>
        <strain evidence="12">CGMCC 1.13587</strain>
    </source>
</reference>
<dbReference type="EC" id="3.6.4.-" evidence="11"/>
<keyword evidence="2" id="KW-0227">DNA damage</keyword>
<evidence type="ECO:0000256" key="2">
    <source>
        <dbReference type="ARBA" id="ARBA00022763"/>
    </source>
</evidence>
<dbReference type="SMART" id="SM00487">
    <property type="entry name" value="DEXDc"/>
    <property type="match status" value="1"/>
</dbReference>
<dbReference type="Pfam" id="PF00270">
    <property type="entry name" value="DEAD"/>
    <property type="match status" value="1"/>
</dbReference>
<keyword evidence="6" id="KW-0238">DNA-binding</keyword>
<dbReference type="Proteomes" id="UP001596111">
    <property type="component" value="Unassembled WGS sequence"/>
</dbReference>
<evidence type="ECO:0000256" key="4">
    <source>
        <dbReference type="ARBA" id="ARBA00022806"/>
    </source>
</evidence>
<proteinExistence type="predicted"/>
<dbReference type="SMART" id="SM00490">
    <property type="entry name" value="HELICc"/>
    <property type="match status" value="1"/>
</dbReference>